<organism evidence="10">
    <name type="scientific">freshwater metagenome</name>
    <dbReference type="NCBI Taxonomy" id="449393"/>
    <lineage>
        <taxon>unclassified sequences</taxon>
        <taxon>metagenomes</taxon>
        <taxon>ecological metagenomes</taxon>
    </lineage>
</organism>
<evidence type="ECO:0000256" key="3">
    <source>
        <dbReference type="ARBA" id="ARBA00022496"/>
    </source>
</evidence>
<evidence type="ECO:0000256" key="7">
    <source>
        <dbReference type="ARBA" id="ARBA00023065"/>
    </source>
</evidence>
<keyword evidence="5" id="KW-0067">ATP-binding</keyword>
<dbReference type="GO" id="GO:0016887">
    <property type="term" value="F:ATP hydrolysis activity"/>
    <property type="evidence" value="ECO:0007669"/>
    <property type="project" value="InterPro"/>
</dbReference>
<dbReference type="GO" id="GO:0043190">
    <property type="term" value="C:ATP-binding cassette (ABC) transporter complex"/>
    <property type="evidence" value="ECO:0007669"/>
    <property type="project" value="InterPro"/>
</dbReference>
<evidence type="ECO:0000256" key="8">
    <source>
        <dbReference type="ARBA" id="ARBA00023136"/>
    </source>
</evidence>
<feature type="domain" description="ABC transporter" evidence="9">
    <location>
        <begin position="4"/>
        <end position="238"/>
    </location>
</feature>
<dbReference type="PROSITE" id="PS50893">
    <property type="entry name" value="ABC_TRANSPORTER_2"/>
    <property type="match status" value="1"/>
</dbReference>
<dbReference type="EMBL" id="CAFBNN010000082">
    <property type="protein sequence ID" value="CAB4954043.1"/>
    <property type="molecule type" value="Genomic_DNA"/>
</dbReference>
<dbReference type="Gene3D" id="2.40.50.140">
    <property type="entry name" value="Nucleic acid-binding proteins"/>
    <property type="match status" value="1"/>
</dbReference>
<gene>
    <name evidence="10" type="ORF">UFOPK3797_00688</name>
</gene>
<dbReference type="InterPro" id="IPR050093">
    <property type="entry name" value="ABC_SmlMolc_Importer"/>
</dbReference>
<keyword evidence="6" id="KW-0408">Iron</keyword>
<evidence type="ECO:0000256" key="1">
    <source>
        <dbReference type="ARBA" id="ARBA00022448"/>
    </source>
</evidence>
<keyword evidence="1" id="KW-0813">Transport</keyword>
<evidence type="ECO:0000256" key="6">
    <source>
        <dbReference type="ARBA" id="ARBA00023004"/>
    </source>
</evidence>
<dbReference type="PANTHER" id="PTHR42781:SF4">
    <property type="entry name" value="SPERMIDINE_PUTRESCINE IMPORT ATP-BINDING PROTEIN POTA"/>
    <property type="match status" value="1"/>
</dbReference>
<keyword evidence="2" id="KW-1003">Cell membrane</keyword>
<accession>A0A6J7KGN7</accession>
<dbReference type="InterPro" id="IPR017871">
    <property type="entry name" value="ABC_transporter-like_CS"/>
</dbReference>
<dbReference type="InterPro" id="IPR027417">
    <property type="entry name" value="P-loop_NTPase"/>
</dbReference>
<evidence type="ECO:0000259" key="9">
    <source>
        <dbReference type="PROSITE" id="PS50893"/>
    </source>
</evidence>
<dbReference type="InterPro" id="IPR003439">
    <property type="entry name" value="ABC_transporter-like_ATP-bd"/>
</dbReference>
<dbReference type="GO" id="GO:0005524">
    <property type="term" value="F:ATP binding"/>
    <property type="evidence" value="ECO:0007669"/>
    <property type="project" value="UniProtKB-KW"/>
</dbReference>
<evidence type="ECO:0000256" key="5">
    <source>
        <dbReference type="ARBA" id="ARBA00022840"/>
    </source>
</evidence>
<dbReference type="CDD" id="cd03259">
    <property type="entry name" value="ABC_Carb_Solutes_like"/>
    <property type="match status" value="1"/>
</dbReference>
<keyword evidence="7" id="KW-0406">Ion transport</keyword>
<dbReference type="InterPro" id="IPR012340">
    <property type="entry name" value="NA-bd_OB-fold"/>
</dbReference>
<dbReference type="FunFam" id="3.40.50.300:FF:000425">
    <property type="entry name" value="Probable ABC transporter, ATP-binding subunit"/>
    <property type="match status" value="1"/>
</dbReference>
<dbReference type="SUPFAM" id="SSF50331">
    <property type="entry name" value="MOP-like"/>
    <property type="match status" value="1"/>
</dbReference>
<proteinExistence type="predicted"/>
<dbReference type="SMART" id="SM00382">
    <property type="entry name" value="AAA"/>
    <property type="match status" value="1"/>
</dbReference>
<evidence type="ECO:0000313" key="10">
    <source>
        <dbReference type="EMBL" id="CAB4954043.1"/>
    </source>
</evidence>
<reference evidence="10" key="1">
    <citation type="submission" date="2020-05" db="EMBL/GenBank/DDBJ databases">
        <authorList>
            <person name="Chiriac C."/>
            <person name="Salcher M."/>
            <person name="Ghai R."/>
            <person name="Kavagutti S V."/>
        </authorList>
    </citation>
    <scope>NUCLEOTIDE SEQUENCE</scope>
</reference>
<sequence length="352" mass="38139">MTSLEIKNLDVSFGARKVLDNLSFSLNSGEIAALLGPSGCGKTTLLRSIAGLIQPDTGTIRFGKQLVSLSSLSLPAHKRKIGYVPQEGALFPHLNIAENIAFGIDRSAFTKEQIKQTVKEMLVLIDLVGLDNRMPNELSGGQQTRVALARALAVKPAMILLDEPFSALDAHLRAELRTDVINLLRSQKTTAILVTHDREEALVSSDVIALMRDGKIMQQGSPEQVYSFPTSATTAMSTGDTLVLQAKRLSNGDTSYLFNSNQSDSKVLESGEIIIRPEEIKISRDLSSDKVKGEITKIDFYGHDAMVEISVANELVQVRIPGPLSFVAGEKVSLEHVGPIRFFAQADSGPAQ</sequence>
<dbReference type="SUPFAM" id="SSF52540">
    <property type="entry name" value="P-loop containing nucleoside triphosphate hydrolases"/>
    <property type="match status" value="1"/>
</dbReference>
<dbReference type="InterPro" id="IPR013611">
    <property type="entry name" value="Transp-assoc_OB_typ2"/>
</dbReference>
<dbReference type="AlphaFoldDB" id="A0A6J7KGN7"/>
<evidence type="ECO:0000256" key="4">
    <source>
        <dbReference type="ARBA" id="ARBA00022741"/>
    </source>
</evidence>
<evidence type="ECO:0000256" key="2">
    <source>
        <dbReference type="ARBA" id="ARBA00022475"/>
    </source>
</evidence>
<dbReference type="InterPro" id="IPR015853">
    <property type="entry name" value="ABC_transpr_FbpC"/>
</dbReference>
<keyword evidence="3" id="KW-0410">Iron transport</keyword>
<protein>
    <submittedName>
        <fullName evidence="10">Unannotated protein</fullName>
    </submittedName>
</protein>
<name>A0A6J7KGN7_9ZZZZ</name>
<keyword evidence="4" id="KW-0547">Nucleotide-binding</keyword>
<dbReference type="GO" id="GO:0015408">
    <property type="term" value="F:ABC-type ferric iron transporter activity"/>
    <property type="evidence" value="ECO:0007669"/>
    <property type="project" value="InterPro"/>
</dbReference>
<dbReference type="PROSITE" id="PS00211">
    <property type="entry name" value="ABC_TRANSPORTER_1"/>
    <property type="match status" value="1"/>
</dbReference>
<dbReference type="Gene3D" id="3.40.50.300">
    <property type="entry name" value="P-loop containing nucleotide triphosphate hydrolases"/>
    <property type="match status" value="1"/>
</dbReference>
<dbReference type="Pfam" id="PF00005">
    <property type="entry name" value="ABC_tran"/>
    <property type="match status" value="1"/>
</dbReference>
<dbReference type="Pfam" id="PF08402">
    <property type="entry name" value="TOBE_2"/>
    <property type="match status" value="1"/>
</dbReference>
<dbReference type="InterPro" id="IPR003593">
    <property type="entry name" value="AAA+_ATPase"/>
</dbReference>
<keyword evidence="8" id="KW-0472">Membrane</keyword>
<dbReference type="PANTHER" id="PTHR42781">
    <property type="entry name" value="SPERMIDINE/PUTRESCINE IMPORT ATP-BINDING PROTEIN POTA"/>
    <property type="match status" value="1"/>
</dbReference>
<dbReference type="InterPro" id="IPR008995">
    <property type="entry name" value="Mo/tungstate-bd_C_term_dom"/>
</dbReference>